<dbReference type="AlphaFoldDB" id="A0A2T3W9U1"/>
<dbReference type="EMBL" id="PYSV01000005">
    <property type="protein sequence ID" value="PTA68592.1"/>
    <property type="molecule type" value="Genomic_DNA"/>
</dbReference>
<evidence type="ECO:0000256" key="1">
    <source>
        <dbReference type="SAM" id="Phobius"/>
    </source>
</evidence>
<accession>A0A2T3W9U1</accession>
<keyword evidence="3" id="KW-1185">Reference proteome</keyword>
<comment type="caution">
    <text evidence="2">The sequence shown here is derived from an EMBL/GenBank/DDBJ whole genome shotgun (WGS) entry which is preliminary data.</text>
</comment>
<keyword evidence="1" id="KW-0472">Membrane</keyword>
<sequence length="413" mass="43980">MNELLISMIRLRPEGWLTVVLVMLPLLVYFVLALARAAATQRRERQRLRLVRQAISAALDTDDPPESDEVAEDALGTVRDFPASSAVRQAVVAVARSRTLATPDLQAATVAVTAASEGELASVRNVPNLLMLTGLLGTVMGLAGSLGTLVKPIRNAAKATEPGQLAGALADTMGVMQGAFGASLWGILLSLLAGIAYALAARKQEAFQDELSSFVHAELVPATFPRTITSQMERMGRYLRDAGNSFQDIHKRLQEVAGQLETVLGQAGTTLGQSLEQLSSTSTQIEKVFGSMDESVQQLTAGLNQGVSDLVQAQESAATSLRASSREMEAHLTAQATSISRLQDTVTSQTSTLLERVGTVGDALGRASGKFEQAGEVFQTEQSNYAARLDRNFEQLTKALTQRKLDPAGVSGD</sequence>
<proteinExistence type="predicted"/>
<dbReference type="RefSeq" id="WP_107137466.1">
    <property type="nucleotide sequence ID" value="NZ_PYSV01000005.1"/>
</dbReference>
<protein>
    <submittedName>
        <fullName evidence="2">Uncharacterized protein</fullName>
    </submittedName>
</protein>
<dbReference type="Proteomes" id="UP000240317">
    <property type="component" value="Unassembled WGS sequence"/>
</dbReference>
<feature type="transmembrane region" description="Helical" evidence="1">
    <location>
        <begin position="15"/>
        <end position="39"/>
    </location>
</feature>
<gene>
    <name evidence="2" type="ORF">C8263_07310</name>
</gene>
<dbReference type="OrthoDB" id="58234at2"/>
<evidence type="ECO:0000313" key="2">
    <source>
        <dbReference type="EMBL" id="PTA68592.1"/>
    </source>
</evidence>
<evidence type="ECO:0000313" key="3">
    <source>
        <dbReference type="Proteomes" id="UP000240317"/>
    </source>
</evidence>
<keyword evidence="1" id="KW-0812">Transmembrane</keyword>
<keyword evidence="1" id="KW-1133">Transmembrane helix</keyword>
<feature type="transmembrane region" description="Helical" evidence="1">
    <location>
        <begin position="179"/>
        <end position="200"/>
    </location>
</feature>
<name>A0A2T3W9U1_9DEIO</name>
<feature type="transmembrane region" description="Helical" evidence="1">
    <location>
        <begin position="129"/>
        <end position="150"/>
    </location>
</feature>
<reference evidence="2 3" key="1">
    <citation type="submission" date="2018-03" db="EMBL/GenBank/DDBJ databases">
        <title>Draft genome of Deinococcus sp. OD32.</title>
        <authorList>
            <person name="Wang X.-P."/>
            <person name="Du Z.-J."/>
        </authorList>
    </citation>
    <scope>NUCLEOTIDE SEQUENCE [LARGE SCALE GENOMIC DNA]</scope>
    <source>
        <strain evidence="2 3">OD32</strain>
    </source>
</reference>
<organism evidence="2 3">
    <name type="scientific">Deinococcus arcticus</name>
    <dbReference type="NCBI Taxonomy" id="2136176"/>
    <lineage>
        <taxon>Bacteria</taxon>
        <taxon>Thermotogati</taxon>
        <taxon>Deinococcota</taxon>
        <taxon>Deinococci</taxon>
        <taxon>Deinococcales</taxon>
        <taxon>Deinococcaceae</taxon>
        <taxon>Deinococcus</taxon>
    </lineage>
</organism>